<evidence type="ECO:0000313" key="2">
    <source>
        <dbReference type="Proteomes" id="UP000297245"/>
    </source>
</evidence>
<feature type="non-terminal residue" evidence="1">
    <location>
        <position position="120"/>
    </location>
</feature>
<evidence type="ECO:0000313" key="1">
    <source>
        <dbReference type="EMBL" id="THU99500.1"/>
    </source>
</evidence>
<protein>
    <submittedName>
        <fullName evidence="1">Uncharacterized protein</fullName>
    </submittedName>
</protein>
<dbReference type="Proteomes" id="UP000297245">
    <property type="component" value="Unassembled WGS sequence"/>
</dbReference>
<accession>A0A4S8MB37</accession>
<dbReference type="AlphaFoldDB" id="A0A4S8MB37"/>
<gene>
    <name evidence="1" type="ORF">K435DRAFT_658919</name>
</gene>
<organism evidence="1 2">
    <name type="scientific">Dendrothele bispora (strain CBS 962.96)</name>
    <dbReference type="NCBI Taxonomy" id="1314807"/>
    <lineage>
        <taxon>Eukaryota</taxon>
        <taxon>Fungi</taxon>
        <taxon>Dikarya</taxon>
        <taxon>Basidiomycota</taxon>
        <taxon>Agaricomycotina</taxon>
        <taxon>Agaricomycetes</taxon>
        <taxon>Agaricomycetidae</taxon>
        <taxon>Agaricales</taxon>
        <taxon>Agaricales incertae sedis</taxon>
        <taxon>Dendrothele</taxon>
    </lineage>
</organism>
<dbReference type="Gene3D" id="1.10.340.70">
    <property type="match status" value="1"/>
</dbReference>
<name>A0A4S8MB37_DENBC</name>
<dbReference type="OrthoDB" id="3245961at2759"/>
<sequence length="120" mass="13493">MNAVAEVYSVAVNSNRNIPAEIEYSTSAQHSLLVGIFTQELHKWVKGYQSDRVFHPIISELSGISNTNKLHVNSKYFLSDNGLLYFEDWNGNNKLCVPESLRVQIMKEIHDSITESAHGG</sequence>
<keyword evidence="2" id="KW-1185">Reference proteome</keyword>
<dbReference type="EMBL" id="ML179118">
    <property type="protein sequence ID" value="THU99500.1"/>
    <property type="molecule type" value="Genomic_DNA"/>
</dbReference>
<reference evidence="1 2" key="1">
    <citation type="journal article" date="2019" name="Nat. Ecol. Evol.">
        <title>Megaphylogeny resolves global patterns of mushroom evolution.</title>
        <authorList>
            <person name="Varga T."/>
            <person name="Krizsan K."/>
            <person name="Foldi C."/>
            <person name="Dima B."/>
            <person name="Sanchez-Garcia M."/>
            <person name="Sanchez-Ramirez S."/>
            <person name="Szollosi G.J."/>
            <person name="Szarkandi J.G."/>
            <person name="Papp V."/>
            <person name="Albert L."/>
            <person name="Andreopoulos W."/>
            <person name="Angelini C."/>
            <person name="Antonin V."/>
            <person name="Barry K.W."/>
            <person name="Bougher N.L."/>
            <person name="Buchanan P."/>
            <person name="Buyck B."/>
            <person name="Bense V."/>
            <person name="Catcheside P."/>
            <person name="Chovatia M."/>
            <person name="Cooper J."/>
            <person name="Damon W."/>
            <person name="Desjardin D."/>
            <person name="Finy P."/>
            <person name="Geml J."/>
            <person name="Haridas S."/>
            <person name="Hughes K."/>
            <person name="Justo A."/>
            <person name="Karasinski D."/>
            <person name="Kautmanova I."/>
            <person name="Kiss B."/>
            <person name="Kocsube S."/>
            <person name="Kotiranta H."/>
            <person name="LaButti K.M."/>
            <person name="Lechner B.E."/>
            <person name="Liimatainen K."/>
            <person name="Lipzen A."/>
            <person name="Lukacs Z."/>
            <person name="Mihaltcheva S."/>
            <person name="Morgado L.N."/>
            <person name="Niskanen T."/>
            <person name="Noordeloos M.E."/>
            <person name="Ohm R.A."/>
            <person name="Ortiz-Santana B."/>
            <person name="Ovrebo C."/>
            <person name="Racz N."/>
            <person name="Riley R."/>
            <person name="Savchenko A."/>
            <person name="Shiryaev A."/>
            <person name="Soop K."/>
            <person name="Spirin V."/>
            <person name="Szebenyi C."/>
            <person name="Tomsovsky M."/>
            <person name="Tulloss R.E."/>
            <person name="Uehling J."/>
            <person name="Grigoriev I.V."/>
            <person name="Vagvolgyi C."/>
            <person name="Papp T."/>
            <person name="Martin F.M."/>
            <person name="Miettinen O."/>
            <person name="Hibbett D.S."/>
            <person name="Nagy L.G."/>
        </authorList>
    </citation>
    <scope>NUCLEOTIDE SEQUENCE [LARGE SCALE GENOMIC DNA]</scope>
    <source>
        <strain evidence="1 2">CBS 962.96</strain>
    </source>
</reference>
<proteinExistence type="predicted"/>